<dbReference type="InterPro" id="IPR004101">
    <property type="entry name" value="Mur_ligase_C"/>
</dbReference>
<dbReference type="NCBIfam" id="TIGR01085">
    <property type="entry name" value="murE"/>
    <property type="match status" value="1"/>
</dbReference>
<evidence type="ECO:0000313" key="17">
    <source>
        <dbReference type="EMBL" id="MDQ0480881.1"/>
    </source>
</evidence>
<feature type="binding site" evidence="12">
    <location>
        <position position="455"/>
    </location>
    <ligand>
        <name>meso-2,6-diaminopimelate</name>
        <dbReference type="ChEBI" id="CHEBI:57791"/>
    </ligand>
</feature>
<dbReference type="InterPro" id="IPR000713">
    <property type="entry name" value="Mur_ligase_N"/>
</dbReference>
<protein>
    <recommendedName>
        <fullName evidence="12">UDP-N-acetylmuramoyl-L-alanyl-D-glutamate--2,6-diaminopimelate ligase</fullName>
        <ecNumber evidence="12">6.3.2.13</ecNumber>
    </recommendedName>
    <alternativeName>
        <fullName evidence="12">Meso-A2pm-adding enzyme</fullName>
    </alternativeName>
    <alternativeName>
        <fullName evidence="12">Meso-diaminopimelate-adding enzyme</fullName>
    </alternativeName>
    <alternativeName>
        <fullName evidence="12">UDP-MurNAc-L-Ala-D-Glu:meso-diaminopimelate ligase</fullName>
    </alternativeName>
    <alternativeName>
        <fullName evidence="12">UDP-MurNAc-tripeptide synthetase</fullName>
    </alternativeName>
    <alternativeName>
        <fullName evidence="12">UDP-N-acetylmuramyl-tripeptide synthetase</fullName>
    </alternativeName>
</protein>
<dbReference type="PANTHER" id="PTHR23135">
    <property type="entry name" value="MUR LIGASE FAMILY MEMBER"/>
    <property type="match status" value="1"/>
</dbReference>
<comment type="caution">
    <text evidence="17">The sequence shown here is derived from an EMBL/GenBank/DDBJ whole genome shotgun (WGS) entry which is preliminary data.</text>
</comment>
<evidence type="ECO:0000256" key="6">
    <source>
        <dbReference type="ARBA" id="ARBA00022741"/>
    </source>
</evidence>
<feature type="domain" description="Mur ligase central" evidence="16">
    <location>
        <begin position="109"/>
        <end position="309"/>
    </location>
</feature>
<comment type="caution">
    <text evidence="12">Lacks conserved residue(s) required for the propagation of feature annotation.</text>
</comment>
<feature type="binding site" evidence="12">
    <location>
        <position position="459"/>
    </location>
    <ligand>
        <name>meso-2,6-diaminopimelate</name>
        <dbReference type="ChEBI" id="CHEBI:57791"/>
    </ligand>
</feature>
<keyword evidence="11 12" id="KW-0961">Cell wall biogenesis/degradation</keyword>
<proteinExistence type="inferred from homology"/>
<evidence type="ECO:0000256" key="12">
    <source>
        <dbReference type="HAMAP-Rule" id="MF_00208"/>
    </source>
</evidence>
<comment type="catalytic activity">
    <reaction evidence="12">
        <text>UDP-N-acetyl-alpha-D-muramoyl-L-alanyl-D-glutamate + meso-2,6-diaminopimelate + ATP = UDP-N-acetyl-alpha-D-muramoyl-L-alanyl-gamma-D-glutamyl-meso-2,6-diaminopimelate + ADP + phosphate + H(+)</text>
        <dbReference type="Rhea" id="RHEA:23676"/>
        <dbReference type="ChEBI" id="CHEBI:15378"/>
        <dbReference type="ChEBI" id="CHEBI:30616"/>
        <dbReference type="ChEBI" id="CHEBI:43474"/>
        <dbReference type="ChEBI" id="CHEBI:57791"/>
        <dbReference type="ChEBI" id="CHEBI:83900"/>
        <dbReference type="ChEBI" id="CHEBI:83905"/>
        <dbReference type="ChEBI" id="CHEBI:456216"/>
        <dbReference type="EC" id="6.3.2.13"/>
    </reaction>
</comment>
<dbReference type="InterPro" id="IPR018109">
    <property type="entry name" value="Folylpolyglutamate_synth_CS"/>
</dbReference>
<comment type="PTM">
    <text evidence="12">Carboxylation is probably crucial for Mg(2+) binding and, consequently, for the gamma-phosphate positioning of ATP.</text>
</comment>
<dbReference type="Proteomes" id="UP001224418">
    <property type="component" value="Unassembled WGS sequence"/>
</dbReference>
<dbReference type="InterPro" id="IPR036565">
    <property type="entry name" value="Mur-like_cat_sf"/>
</dbReference>
<dbReference type="Gene3D" id="3.40.1390.10">
    <property type="entry name" value="MurE/MurF, N-terminal domain"/>
    <property type="match status" value="1"/>
</dbReference>
<evidence type="ECO:0000256" key="7">
    <source>
        <dbReference type="ARBA" id="ARBA00022840"/>
    </source>
</evidence>
<name>A0ABU0JXA5_HATLI</name>
<feature type="domain" description="Mur ligase N-terminal catalytic" evidence="14">
    <location>
        <begin position="24"/>
        <end position="97"/>
    </location>
</feature>
<evidence type="ECO:0000256" key="13">
    <source>
        <dbReference type="RuleBase" id="RU004135"/>
    </source>
</evidence>
<feature type="binding site" evidence="12">
    <location>
        <begin position="111"/>
        <end position="117"/>
    </location>
    <ligand>
        <name>ATP</name>
        <dbReference type="ChEBI" id="CHEBI:30616"/>
    </ligand>
</feature>
<feature type="modified residue" description="N6-carboxylysine" evidence="12">
    <location>
        <position position="220"/>
    </location>
</feature>
<evidence type="ECO:0000256" key="3">
    <source>
        <dbReference type="ARBA" id="ARBA00022490"/>
    </source>
</evidence>
<dbReference type="InterPro" id="IPR013221">
    <property type="entry name" value="Mur_ligase_cen"/>
</dbReference>
<keyword evidence="18" id="KW-1185">Reference proteome</keyword>
<feature type="binding site" evidence="12">
    <location>
        <position position="188"/>
    </location>
    <ligand>
        <name>UDP-N-acetyl-alpha-D-muramoyl-L-alanyl-D-glutamate</name>
        <dbReference type="ChEBI" id="CHEBI:83900"/>
    </ligand>
</feature>
<accession>A0ABU0JXA5</accession>
<dbReference type="RefSeq" id="WP_307357140.1">
    <property type="nucleotide sequence ID" value="NZ_BAAACJ010000039.1"/>
</dbReference>
<comment type="cofactor">
    <cofactor evidence="12">
        <name>Mg(2+)</name>
        <dbReference type="ChEBI" id="CHEBI:18420"/>
    </cofactor>
</comment>
<dbReference type="SUPFAM" id="SSF63418">
    <property type="entry name" value="MurE/MurF N-terminal domain"/>
    <property type="match status" value="1"/>
</dbReference>
<keyword evidence="9 12" id="KW-0573">Peptidoglycan synthesis</keyword>
<keyword evidence="6 12" id="KW-0547">Nucleotide-binding</keyword>
<comment type="similarity">
    <text evidence="2 12">Belongs to the MurCDEF family. MurE subfamily.</text>
</comment>
<dbReference type="InterPro" id="IPR035911">
    <property type="entry name" value="MurE/MurF_N"/>
</dbReference>
<dbReference type="PROSITE" id="PS01011">
    <property type="entry name" value="FOLYLPOLYGLU_SYNT_1"/>
    <property type="match status" value="1"/>
</dbReference>
<comment type="pathway">
    <text evidence="1 12 13">Cell wall biogenesis; peptidoglycan biosynthesis.</text>
</comment>
<evidence type="ECO:0000259" key="16">
    <source>
        <dbReference type="Pfam" id="PF08245"/>
    </source>
</evidence>
<feature type="binding site" evidence="12">
    <location>
        <position position="180"/>
    </location>
    <ligand>
        <name>UDP-N-acetyl-alpha-D-muramoyl-L-alanyl-D-glutamate</name>
        <dbReference type="ChEBI" id="CHEBI:83900"/>
    </ligand>
</feature>
<evidence type="ECO:0000256" key="11">
    <source>
        <dbReference type="ARBA" id="ARBA00023316"/>
    </source>
</evidence>
<evidence type="ECO:0000256" key="9">
    <source>
        <dbReference type="ARBA" id="ARBA00022984"/>
    </source>
</evidence>
<evidence type="ECO:0000259" key="15">
    <source>
        <dbReference type="Pfam" id="PF02875"/>
    </source>
</evidence>
<comment type="subcellular location">
    <subcellularLocation>
        <location evidence="12 13">Cytoplasm</location>
    </subcellularLocation>
</comment>
<dbReference type="NCBIfam" id="NF001126">
    <property type="entry name" value="PRK00139.1-4"/>
    <property type="match status" value="1"/>
</dbReference>
<evidence type="ECO:0000256" key="2">
    <source>
        <dbReference type="ARBA" id="ARBA00005898"/>
    </source>
</evidence>
<keyword evidence="10 12" id="KW-0131">Cell cycle</keyword>
<feature type="short sequence motif" description="Meso-diaminopimelate recognition motif" evidence="12">
    <location>
        <begin position="405"/>
        <end position="408"/>
    </location>
</feature>
<dbReference type="PANTHER" id="PTHR23135:SF4">
    <property type="entry name" value="UDP-N-ACETYLMURAMOYL-L-ALANYL-D-GLUTAMATE--2,6-DIAMINOPIMELATE LIGASE MURE HOMOLOG, CHLOROPLASTIC"/>
    <property type="match status" value="1"/>
</dbReference>
<keyword evidence="5 12" id="KW-0132">Cell division</keyword>
<dbReference type="Gene3D" id="3.90.190.20">
    <property type="entry name" value="Mur ligase, C-terminal domain"/>
    <property type="match status" value="1"/>
</dbReference>
<evidence type="ECO:0000256" key="5">
    <source>
        <dbReference type="ARBA" id="ARBA00022618"/>
    </source>
</evidence>
<evidence type="ECO:0000256" key="4">
    <source>
        <dbReference type="ARBA" id="ARBA00022598"/>
    </source>
</evidence>
<keyword evidence="4 12" id="KW-0436">Ligase</keyword>
<keyword evidence="3 12" id="KW-0963">Cytoplasm</keyword>
<dbReference type="InterPro" id="IPR036615">
    <property type="entry name" value="Mur_ligase_C_dom_sf"/>
</dbReference>
<dbReference type="NCBIfam" id="NF001124">
    <property type="entry name" value="PRK00139.1-2"/>
    <property type="match status" value="1"/>
</dbReference>
<dbReference type="Pfam" id="PF01225">
    <property type="entry name" value="Mur_ligase"/>
    <property type="match status" value="1"/>
</dbReference>
<evidence type="ECO:0000313" key="18">
    <source>
        <dbReference type="Proteomes" id="UP001224418"/>
    </source>
</evidence>
<evidence type="ECO:0000256" key="10">
    <source>
        <dbReference type="ARBA" id="ARBA00023306"/>
    </source>
</evidence>
<evidence type="ECO:0000256" key="1">
    <source>
        <dbReference type="ARBA" id="ARBA00004752"/>
    </source>
</evidence>
<keyword evidence="12" id="KW-0460">Magnesium</keyword>
<evidence type="ECO:0000259" key="14">
    <source>
        <dbReference type="Pfam" id="PF01225"/>
    </source>
</evidence>
<dbReference type="GO" id="GO:0008765">
    <property type="term" value="F:UDP-N-acetylmuramoylalanyl-D-glutamate-2,6-diaminopimelate ligase activity"/>
    <property type="evidence" value="ECO:0007669"/>
    <property type="project" value="UniProtKB-EC"/>
</dbReference>
<evidence type="ECO:0000256" key="8">
    <source>
        <dbReference type="ARBA" id="ARBA00022960"/>
    </source>
</evidence>
<comment type="function">
    <text evidence="12">Catalyzes the addition of meso-diaminopimelic acid to the nucleotide precursor UDP-N-acetylmuramoyl-L-alanyl-D-glutamate (UMAG) in the biosynthesis of bacterial cell-wall peptidoglycan.</text>
</comment>
<dbReference type="SUPFAM" id="SSF53623">
    <property type="entry name" value="MurD-like peptide ligases, catalytic domain"/>
    <property type="match status" value="1"/>
</dbReference>
<feature type="binding site" evidence="12">
    <location>
        <position position="381"/>
    </location>
    <ligand>
        <name>meso-2,6-diaminopimelate</name>
        <dbReference type="ChEBI" id="CHEBI:57791"/>
    </ligand>
</feature>
<feature type="domain" description="Mur ligase C-terminal" evidence="15">
    <location>
        <begin position="330"/>
        <end position="457"/>
    </location>
</feature>
<dbReference type="InterPro" id="IPR005761">
    <property type="entry name" value="UDP-N-AcMur-Glu-dNH2Pim_ligase"/>
</dbReference>
<dbReference type="SUPFAM" id="SSF53244">
    <property type="entry name" value="MurD-like peptide ligases, peptide-binding domain"/>
    <property type="match status" value="1"/>
</dbReference>
<reference evidence="17 18" key="1">
    <citation type="submission" date="2023-07" db="EMBL/GenBank/DDBJ databases">
        <title>Genomic Encyclopedia of Type Strains, Phase IV (KMG-IV): sequencing the most valuable type-strain genomes for metagenomic binning, comparative biology and taxonomic classification.</title>
        <authorList>
            <person name="Goeker M."/>
        </authorList>
    </citation>
    <scope>NUCLEOTIDE SEQUENCE [LARGE SCALE GENOMIC DNA]</scope>
    <source>
        <strain evidence="17 18">DSM 1400</strain>
    </source>
</reference>
<keyword evidence="7 12" id="KW-0067">ATP-binding</keyword>
<feature type="binding site" evidence="12">
    <location>
        <begin position="405"/>
        <end position="408"/>
    </location>
    <ligand>
        <name>meso-2,6-diaminopimelate</name>
        <dbReference type="ChEBI" id="CHEBI:57791"/>
    </ligand>
</feature>
<dbReference type="HAMAP" id="MF_00208">
    <property type="entry name" value="MurE"/>
    <property type="match status" value="1"/>
</dbReference>
<sequence>MNLKKILNNVEYEVLQGSLEVNVNKICYDNRKIQKGDMFVALVGTKVDGHNFIKDAIEKGAESIIVTKDIELESKDVTIIKVKDGRKTLAICSANYYNNPSNNLKVIGITGTNGKTTSTFMLKRILEEQGYKVGLVGTIANYIGNKKLHSDHTTPESLELHKLFRDMVDEGVQYCIMEVSSHSLALDRVYGVSFEYGIFTNLTRDHLDFHKTFEAYFDAKFKLFENSKVAIVNIDDTYGKDVVERLKNTDVKVITYGFEEKCTFRAFDEKIHARGVEFKVSHNGIEESLYCALPGRYNISNSLSSMAVAYNENVSMENIKNALKVVAVPGRCEILTHNKNLGFEIIVDYAHTPDGLDNILKTAREFTKGRLISVFGCGGDRDKTKRPIMGKVGTEISDIAIVTSDNPRTEEPMAIIKDVLEGIEKDNYMVVENRREAIKKAIELGKKDDVIVIAGKGHEDYQILKEGKIHFDEREVVDEILKEMF</sequence>
<dbReference type="EMBL" id="JAUSWN010000032">
    <property type="protein sequence ID" value="MDQ0480881.1"/>
    <property type="molecule type" value="Genomic_DNA"/>
</dbReference>
<organism evidence="17 18">
    <name type="scientific">Hathewaya limosa</name>
    <name type="common">Clostridium limosum</name>
    <dbReference type="NCBI Taxonomy" id="1536"/>
    <lineage>
        <taxon>Bacteria</taxon>
        <taxon>Bacillati</taxon>
        <taxon>Bacillota</taxon>
        <taxon>Clostridia</taxon>
        <taxon>Eubacteriales</taxon>
        <taxon>Clostridiaceae</taxon>
        <taxon>Hathewaya</taxon>
    </lineage>
</organism>
<dbReference type="Pfam" id="PF08245">
    <property type="entry name" value="Mur_ligase_M"/>
    <property type="match status" value="1"/>
</dbReference>
<keyword evidence="8 12" id="KW-0133">Cell shape</keyword>
<dbReference type="EC" id="6.3.2.13" evidence="12"/>
<dbReference type="Pfam" id="PF02875">
    <property type="entry name" value="Mur_ligase_C"/>
    <property type="match status" value="1"/>
</dbReference>
<dbReference type="Gene3D" id="3.40.1190.10">
    <property type="entry name" value="Mur-like, catalytic domain"/>
    <property type="match status" value="1"/>
</dbReference>
<feature type="binding site" evidence="12">
    <location>
        <begin position="153"/>
        <end position="154"/>
    </location>
    <ligand>
        <name>UDP-N-acetyl-alpha-D-muramoyl-L-alanyl-D-glutamate</name>
        <dbReference type="ChEBI" id="CHEBI:83900"/>
    </ligand>
</feature>
<gene>
    <name evidence="12" type="primary">murE</name>
    <name evidence="17" type="ORF">QOZ93_002631</name>
</gene>